<accession>A0ABD0XUX0</accession>
<comment type="caution">
    <text evidence="2">The sequence shown here is derived from an EMBL/GenBank/DDBJ whole genome shotgun (WGS) entry which is preliminary data.</text>
</comment>
<dbReference type="EMBL" id="JBFDAA010000020">
    <property type="protein sequence ID" value="KAL1115056.1"/>
    <property type="molecule type" value="Genomic_DNA"/>
</dbReference>
<proteinExistence type="predicted"/>
<evidence type="ECO:0000256" key="1">
    <source>
        <dbReference type="SAM" id="MobiDB-lite"/>
    </source>
</evidence>
<organism evidence="2 3">
    <name type="scientific">Ranatra chinensis</name>
    <dbReference type="NCBI Taxonomy" id="642074"/>
    <lineage>
        <taxon>Eukaryota</taxon>
        <taxon>Metazoa</taxon>
        <taxon>Ecdysozoa</taxon>
        <taxon>Arthropoda</taxon>
        <taxon>Hexapoda</taxon>
        <taxon>Insecta</taxon>
        <taxon>Pterygota</taxon>
        <taxon>Neoptera</taxon>
        <taxon>Paraneoptera</taxon>
        <taxon>Hemiptera</taxon>
        <taxon>Heteroptera</taxon>
        <taxon>Panheteroptera</taxon>
        <taxon>Nepomorpha</taxon>
        <taxon>Nepidae</taxon>
        <taxon>Ranatrinae</taxon>
        <taxon>Ranatra</taxon>
    </lineage>
</organism>
<feature type="region of interest" description="Disordered" evidence="1">
    <location>
        <begin position="104"/>
        <end position="153"/>
    </location>
</feature>
<protein>
    <submittedName>
        <fullName evidence="2">Uncharacterized protein</fullName>
    </submittedName>
</protein>
<sequence>MSISRNRPGPTKSEQATTYHDLSHGFVTPLDYPSFCPIQFPFVSRVEIDHISAVESIVNLSLMSLRFEGGDDDTTGNLQVIAPDEQIVPSVSYALNAGQSCVDVSLPDDPESLLSPTESRPPEGINEGKKTTKTGTEKMKPIHPTSDSRWGTK</sequence>
<evidence type="ECO:0000313" key="3">
    <source>
        <dbReference type="Proteomes" id="UP001558652"/>
    </source>
</evidence>
<name>A0ABD0XUX0_9HEMI</name>
<feature type="compositionally biased region" description="Basic and acidic residues" evidence="1">
    <location>
        <begin position="126"/>
        <end position="140"/>
    </location>
</feature>
<dbReference type="Proteomes" id="UP001558652">
    <property type="component" value="Unassembled WGS sequence"/>
</dbReference>
<reference evidence="2 3" key="1">
    <citation type="submission" date="2024-07" db="EMBL/GenBank/DDBJ databases">
        <title>Chromosome-level genome assembly of the water stick insect Ranatra chinensis (Heteroptera: Nepidae).</title>
        <authorList>
            <person name="Liu X."/>
        </authorList>
    </citation>
    <scope>NUCLEOTIDE SEQUENCE [LARGE SCALE GENOMIC DNA]</scope>
    <source>
        <strain evidence="2">Cailab_2021Rc</strain>
        <tissue evidence="2">Muscle</tissue>
    </source>
</reference>
<gene>
    <name evidence="2" type="ORF">AAG570_007087</name>
</gene>
<dbReference type="AlphaFoldDB" id="A0ABD0XUX0"/>
<evidence type="ECO:0000313" key="2">
    <source>
        <dbReference type="EMBL" id="KAL1115056.1"/>
    </source>
</evidence>
<keyword evidence="3" id="KW-1185">Reference proteome</keyword>